<reference evidence="1" key="1">
    <citation type="submission" date="2022-03" db="EMBL/GenBank/DDBJ databases">
        <authorList>
            <person name="Lindestad O."/>
        </authorList>
    </citation>
    <scope>NUCLEOTIDE SEQUENCE</scope>
</reference>
<proteinExistence type="predicted"/>
<gene>
    <name evidence="1" type="primary">jg20818</name>
    <name evidence="1" type="ORF">PAEG_LOCUS10458</name>
</gene>
<organism evidence="1 2">
    <name type="scientific">Pararge aegeria aegeria</name>
    <dbReference type="NCBI Taxonomy" id="348720"/>
    <lineage>
        <taxon>Eukaryota</taxon>
        <taxon>Metazoa</taxon>
        <taxon>Ecdysozoa</taxon>
        <taxon>Arthropoda</taxon>
        <taxon>Hexapoda</taxon>
        <taxon>Insecta</taxon>
        <taxon>Pterygota</taxon>
        <taxon>Neoptera</taxon>
        <taxon>Endopterygota</taxon>
        <taxon>Lepidoptera</taxon>
        <taxon>Glossata</taxon>
        <taxon>Ditrysia</taxon>
        <taxon>Papilionoidea</taxon>
        <taxon>Nymphalidae</taxon>
        <taxon>Satyrinae</taxon>
        <taxon>Satyrini</taxon>
        <taxon>Parargina</taxon>
        <taxon>Pararge</taxon>
    </lineage>
</organism>
<dbReference type="EMBL" id="CAKXAJ010024867">
    <property type="protein sequence ID" value="CAH2232143.1"/>
    <property type="molecule type" value="Genomic_DNA"/>
</dbReference>
<dbReference type="Proteomes" id="UP000838756">
    <property type="component" value="Unassembled WGS sequence"/>
</dbReference>
<keyword evidence="2" id="KW-1185">Reference proteome</keyword>
<evidence type="ECO:0000313" key="1">
    <source>
        <dbReference type="EMBL" id="CAH2232143.1"/>
    </source>
</evidence>
<evidence type="ECO:0000313" key="2">
    <source>
        <dbReference type="Proteomes" id="UP000838756"/>
    </source>
</evidence>
<comment type="caution">
    <text evidence="1">The sequence shown here is derived from an EMBL/GenBank/DDBJ whole genome shotgun (WGS) entry which is preliminary data.</text>
</comment>
<dbReference type="AlphaFoldDB" id="A0A8S4R8D3"/>
<name>A0A8S4R8D3_9NEOP</name>
<accession>A0A8S4R8D3</accession>
<sequence length="108" mass="11687">MRVAQAGMGGVENLTGLDLYYGATNILHRAKEVYRNTTSKDKWFDLGPGVGTDTRSKEDLPIVLESISAVLPCTTMIARNNAKNTGCISALNSQADSLREEAEMASHK</sequence>
<protein>
    <submittedName>
        <fullName evidence="1">Jg20818 protein</fullName>
    </submittedName>
</protein>